<sequence length="73" mass="7886">MHPDDPTRPQQAAHSHRPYLQVGTAPQHPQLGMPHLQSVLPFTPINIQGHRTIPSLAGGKGYVLSDTGFGDDP</sequence>
<dbReference type="RefSeq" id="WP_204926219.1">
    <property type="nucleotide sequence ID" value="NZ_JAFEUC010000008.1"/>
</dbReference>
<keyword evidence="3" id="KW-1185">Reference proteome</keyword>
<dbReference type="Proteomes" id="UP001518872">
    <property type="component" value="Unassembled WGS sequence"/>
</dbReference>
<organism evidence="2 3">
    <name type="scientific">Micromonospora humida</name>
    <dbReference type="NCBI Taxonomy" id="2809018"/>
    <lineage>
        <taxon>Bacteria</taxon>
        <taxon>Bacillati</taxon>
        <taxon>Actinomycetota</taxon>
        <taxon>Actinomycetes</taxon>
        <taxon>Micromonosporales</taxon>
        <taxon>Micromonosporaceae</taxon>
        <taxon>Micromonospora</taxon>
    </lineage>
</organism>
<evidence type="ECO:0000313" key="2">
    <source>
        <dbReference type="EMBL" id="MBM7078342.1"/>
    </source>
</evidence>
<feature type="region of interest" description="Disordered" evidence="1">
    <location>
        <begin position="1"/>
        <end position="32"/>
    </location>
</feature>
<gene>
    <name evidence="2" type="ORF">JQX11_18630</name>
</gene>
<evidence type="ECO:0000256" key="1">
    <source>
        <dbReference type="SAM" id="MobiDB-lite"/>
    </source>
</evidence>
<accession>A0ABS2IVH1</accession>
<evidence type="ECO:0000313" key="3">
    <source>
        <dbReference type="Proteomes" id="UP001518872"/>
    </source>
</evidence>
<proteinExistence type="predicted"/>
<reference evidence="2 3" key="1">
    <citation type="submission" date="2021-02" db="EMBL/GenBank/DDBJ databases">
        <authorList>
            <person name="Ra J.-S."/>
        </authorList>
    </citation>
    <scope>NUCLEOTIDE SEQUENCE [LARGE SCALE GENOMIC DNA]</scope>
    <source>
        <strain evidence="2 3">MMS20-R1-14</strain>
    </source>
</reference>
<name>A0ABS2IVH1_9ACTN</name>
<protein>
    <submittedName>
        <fullName evidence="2">Uncharacterized protein</fullName>
    </submittedName>
</protein>
<comment type="caution">
    <text evidence="2">The sequence shown here is derived from an EMBL/GenBank/DDBJ whole genome shotgun (WGS) entry which is preliminary data.</text>
</comment>
<dbReference type="EMBL" id="JAFEUC010000008">
    <property type="protein sequence ID" value="MBM7078342.1"/>
    <property type="molecule type" value="Genomic_DNA"/>
</dbReference>